<evidence type="ECO:0000256" key="2">
    <source>
        <dbReference type="ARBA" id="ARBA00023125"/>
    </source>
</evidence>
<gene>
    <name evidence="5" type="ORF">JOC83_003470</name>
</gene>
<evidence type="ECO:0000256" key="1">
    <source>
        <dbReference type="ARBA" id="ARBA00023015"/>
    </source>
</evidence>
<dbReference type="SUPFAM" id="SSF53822">
    <property type="entry name" value="Periplasmic binding protein-like I"/>
    <property type="match status" value="1"/>
</dbReference>
<dbReference type="InterPro" id="IPR028082">
    <property type="entry name" value="Peripla_BP_I"/>
</dbReference>
<keyword evidence="3" id="KW-0804">Transcription</keyword>
<keyword evidence="2" id="KW-0238">DNA-binding</keyword>
<dbReference type="InterPro" id="IPR010982">
    <property type="entry name" value="Lambda_DNA-bd_dom_sf"/>
</dbReference>
<keyword evidence="1" id="KW-0805">Transcription regulation</keyword>
<dbReference type="Gene3D" id="3.40.50.2300">
    <property type="match status" value="2"/>
</dbReference>
<dbReference type="PROSITE" id="PS00356">
    <property type="entry name" value="HTH_LACI_1"/>
    <property type="match status" value="1"/>
</dbReference>
<dbReference type="InterPro" id="IPR000843">
    <property type="entry name" value="HTH_LacI"/>
</dbReference>
<dbReference type="Gene3D" id="1.10.260.40">
    <property type="entry name" value="lambda repressor-like DNA-binding domains"/>
    <property type="match status" value="1"/>
</dbReference>
<dbReference type="Pfam" id="PF00532">
    <property type="entry name" value="Peripla_BP_1"/>
    <property type="match status" value="1"/>
</dbReference>
<accession>A0ABS2QZJ0</accession>
<dbReference type="PROSITE" id="PS50932">
    <property type="entry name" value="HTH_LACI_2"/>
    <property type="match status" value="1"/>
</dbReference>
<evidence type="ECO:0000313" key="6">
    <source>
        <dbReference type="Proteomes" id="UP000809829"/>
    </source>
</evidence>
<comment type="caution">
    <text evidence="5">The sequence shown here is derived from an EMBL/GenBank/DDBJ whole genome shotgun (WGS) entry which is preliminary data.</text>
</comment>
<dbReference type="PANTHER" id="PTHR30146:SF149">
    <property type="entry name" value="HTH-TYPE TRANSCRIPTIONAL REGULATOR EBGR"/>
    <property type="match status" value="1"/>
</dbReference>
<dbReference type="CDD" id="cd19975">
    <property type="entry name" value="PBP1_CcpA-like"/>
    <property type="match status" value="1"/>
</dbReference>
<dbReference type="Proteomes" id="UP000809829">
    <property type="component" value="Unassembled WGS sequence"/>
</dbReference>
<proteinExistence type="predicted"/>
<reference evidence="5 6" key="1">
    <citation type="submission" date="2021-01" db="EMBL/GenBank/DDBJ databases">
        <title>Genomic Encyclopedia of Type Strains, Phase IV (KMG-IV): sequencing the most valuable type-strain genomes for metagenomic binning, comparative biology and taxonomic classification.</title>
        <authorList>
            <person name="Goeker M."/>
        </authorList>
    </citation>
    <scope>NUCLEOTIDE SEQUENCE [LARGE SCALE GENOMIC DNA]</scope>
    <source>
        <strain evidence="5 6">DSM 104297</strain>
    </source>
</reference>
<dbReference type="SMART" id="SM00354">
    <property type="entry name" value="HTH_LACI"/>
    <property type="match status" value="1"/>
</dbReference>
<dbReference type="InterPro" id="IPR001761">
    <property type="entry name" value="Peripla_BP/Lac1_sug-bd_dom"/>
</dbReference>
<sequence length="336" mass="37537">MSVTIKDVAKQANVSVATVSRILNNLPGYSEETKQKVVKVIDELGYQPNAIARGLISKKTNTMGVLLPKVSDLFASEILAGIEDVAHEFDHSVIICKTDKDGTRTMKYLQTLREKQVDGIIIVSEYITKEYYDMLTRMNIPVVLVATQSNYDIPCIKVDDFKASYEAVTYLLDKGHIHIGMISGTRSDKMTTTPRVHGYRQALIDSGLPFTENAVAYGDFGFQSGIECMQQLLSHQKHLTAVFCASDEMAIGALSYLYKQGIKVPEQISLLGYDNTATAQKAIPPLTTIEQPLYKMGRRAFEVLIKGERKVNLIYPHRIIERDTVTNREPIALLNK</sequence>
<name>A0ABS2QZJ0_9BACI</name>
<dbReference type="PANTHER" id="PTHR30146">
    <property type="entry name" value="LACI-RELATED TRANSCRIPTIONAL REPRESSOR"/>
    <property type="match status" value="1"/>
</dbReference>
<keyword evidence="6" id="KW-1185">Reference proteome</keyword>
<dbReference type="EMBL" id="JAFBFC010000007">
    <property type="protein sequence ID" value="MBM7704613.1"/>
    <property type="molecule type" value="Genomic_DNA"/>
</dbReference>
<evidence type="ECO:0000313" key="5">
    <source>
        <dbReference type="EMBL" id="MBM7704613.1"/>
    </source>
</evidence>
<feature type="domain" description="HTH lacI-type" evidence="4">
    <location>
        <begin position="3"/>
        <end position="57"/>
    </location>
</feature>
<dbReference type="PRINTS" id="PR00036">
    <property type="entry name" value="HTHLACI"/>
</dbReference>
<dbReference type="RefSeq" id="WP_205188611.1">
    <property type="nucleotide sequence ID" value="NZ_JAFBFC010000007.1"/>
</dbReference>
<evidence type="ECO:0000259" key="4">
    <source>
        <dbReference type="PROSITE" id="PS50932"/>
    </source>
</evidence>
<dbReference type="SUPFAM" id="SSF47413">
    <property type="entry name" value="lambda repressor-like DNA-binding domains"/>
    <property type="match status" value="1"/>
</dbReference>
<dbReference type="Pfam" id="PF00356">
    <property type="entry name" value="LacI"/>
    <property type="match status" value="1"/>
</dbReference>
<dbReference type="CDD" id="cd01392">
    <property type="entry name" value="HTH_LacI"/>
    <property type="match status" value="1"/>
</dbReference>
<evidence type="ECO:0000256" key="3">
    <source>
        <dbReference type="ARBA" id="ARBA00023163"/>
    </source>
</evidence>
<organism evidence="5 6">
    <name type="scientific">Priestia iocasae</name>
    <dbReference type="NCBI Taxonomy" id="2291674"/>
    <lineage>
        <taxon>Bacteria</taxon>
        <taxon>Bacillati</taxon>
        <taxon>Bacillota</taxon>
        <taxon>Bacilli</taxon>
        <taxon>Bacillales</taxon>
        <taxon>Bacillaceae</taxon>
        <taxon>Priestia</taxon>
    </lineage>
</organism>
<protein>
    <submittedName>
        <fullName evidence="5">LacI family transcriptional regulator</fullName>
    </submittedName>
</protein>